<comment type="caution">
    <text evidence="2">The sequence shown here is derived from an EMBL/GenBank/DDBJ whole genome shotgun (WGS) entry which is preliminary data.</text>
</comment>
<feature type="signal peptide" evidence="1">
    <location>
        <begin position="1"/>
        <end position="18"/>
    </location>
</feature>
<keyword evidence="3" id="KW-1185">Reference proteome</keyword>
<sequence>MKMKVTILAISLISIVLAGCGQSGSNDEAALKVDNITELVNTYSTGDIQNETASITSHELIVNKEDGDELIYDLSDEDFFVSIAPYVDQTHP</sequence>
<accession>A0ABS4RBV9</accession>
<name>A0ABS4RBV9_9BACI</name>
<reference evidence="2 3" key="1">
    <citation type="submission" date="2021-03" db="EMBL/GenBank/DDBJ databases">
        <title>Genomic Encyclopedia of Type Strains, Phase IV (KMG-IV): sequencing the most valuable type-strain genomes for metagenomic binning, comparative biology and taxonomic classification.</title>
        <authorList>
            <person name="Goeker M."/>
        </authorList>
    </citation>
    <scope>NUCLEOTIDE SEQUENCE [LARGE SCALE GENOMIC DNA]</scope>
    <source>
        <strain evidence="2 3">DSM 26675</strain>
    </source>
</reference>
<keyword evidence="1" id="KW-0732">Signal</keyword>
<keyword evidence="2" id="KW-0449">Lipoprotein</keyword>
<evidence type="ECO:0000313" key="3">
    <source>
        <dbReference type="Proteomes" id="UP001519293"/>
    </source>
</evidence>
<dbReference type="Pfam" id="PF21172">
    <property type="entry name" value="CueP"/>
    <property type="match status" value="1"/>
</dbReference>
<proteinExistence type="predicted"/>
<dbReference type="Proteomes" id="UP001519293">
    <property type="component" value="Unassembled WGS sequence"/>
</dbReference>
<dbReference type="EMBL" id="JAGIKZ010000001">
    <property type="protein sequence ID" value="MBP2239876.1"/>
    <property type="molecule type" value="Genomic_DNA"/>
</dbReference>
<dbReference type="InterPro" id="IPR047808">
    <property type="entry name" value="CueP-like"/>
</dbReference>
<evidence type="ECO:0000313" key="2">
    <source>
        <dbReference type="EMBL" id="MBP2239876.1"/>
    </source>
</evidence>
<organism evidence="2 3">
    <name type="scientific">Cytobacillus eiseniae</name>
    <dbReference type="NCBI Taxonomy" id="762947"/>
    <lineage>
        <taxon>Bacteria</taxon>
        <taxon>Bacillati</taxon>
        <taxon>Bacillota</taxon>
        <taxon>Bacilli</taxon>
        <taxon>Bacillales</taxon>
        <taxon>Bacillaceae</taxon>
        <taxon>Cytobacillus</taxon>
    </lineage>
</organism>
<dbReference type="Gene3D" id="2.60.40.3700">
    <property type="match status" value="1"/>
</dbReference>
<gene>
    <name evidence="2" type="ORF">J2Z40_000429</name>
</gene>
<evidence type="ECO:0000256" key="1">
    <source>
        <dbReference type="SAM" id="SignalP"/>
    </source>
</evidence>
<protein>
    <submittedName>
        <fullName evidence="2">Outer membrane lipoprotein-sorting protein</fullName>
    </submittedName>
</protein>
<feature type="chain" id="PRO_5046307287" evidence="1">
    <location>
        <begin position="19"/>
        <end position="92"/>
    </location>
</feature>
<dbReference type="PROSITE" id="PS51257">
    <property type="entry name" value="PROKAR_LIPOPROTEIN"/>
    <property type="match status" value="1"/>
</dbReference>